<organism evidence="1 2">
    <name type="scientific">Pedobacter endophyticus</name>
    <dbReference type="NCBI Taxonomy" id="2789740"/>
    <lineage>
        <taxon>Bacteria</taxon>
        <taxon>Pseudomonadati</taxon>
        <taxon>Bacteroidota</taxon>
        <taxon>Sphingobacteriia</taxon>
        <taxon>Sphingobacteriales</taxon>
        <taxon>Sphingobacteriaceae</taxon>
        <taxon>Pedobacter</taxon>
    </lineage>
</organism>
<evidence type="ECO:0008006" key="3">
    <source>
        <dbReference type="Google" id="ProtNLM"/>
    </source>
</evidence>
<evidence type="ECO:0000313" key="2">
    <source>
        <dbReference type="Proteomes" id="UP000594759"/>
    </source>
</evidence>
<dbReference type="Proteomes" id="UP000594759">
    <property type="component" value="Chromosome"/>
</dbReference>
<reference evidence="1 2" key="1">
    <citation type="submission" date="2020-11" db="EMBL/GenBank/DDBJ databases">
        <title>Pedobacter endophytica, an endophytic bacteria isolated form Carex pumila.</title>
        <authorList>
            <person name="Peng Y."/>
            <person name="Jiang L."/>
            <person name="Lee J."/>
        </authorList>
    </citation>
    <scope>NUCLEOTIDE SEQUENCE [LARGE SCALE GENOMIC DNA]</scope>
    <source>
        <strain evidence="1 2">JBR3-12</strain>
    </source>
</reference>
<dbReference type="RefSeq" id="WP_196098190.1">
    <property type="nucleotide sequence ID" value="NZ_CP064939.1"/>
</dbReference>
<evidence type="ECO:0000313" key="1">
    <source>
        <dbReference type="EMBL" id="QPH38713.1"/>
    </source>
</evidence>
<gene>
    <name evidence="1" type="ORF">IZT61_16795</name>
</gene>
<dbReference type="EMBL" id="CP064939">
    <property type="protein sequence ID" value="QPH38713.1"/>
    <property type="molecule type" value="Genomic_DNA"/>
</dbReference>
<dbReference type="KEGG" id="pex:IZT61_16795"/>
<protein>
    <recommendedName>
        <fullName evidence="3">TonB-dependent receptor</fullName>
    </recommendedName>
</protein>
<proteinExistence type="predicted"/>
<sequence length="93" mass="10168">MLRRYNGVTNNLIANTNLRYTILPGLNAKANFGYTNTRLEQIAAVPASSQNPANNPTSSANFTNLNGDFAKTDQLISELRVSVFGSRLTTPKH</sequence>
<keyword evidence="2" id="KW-1185">Reference proteome</keyword>
<name>A0A7U3Q503_9SPHI</name>
<accession>A0A7U3Q503</accession>
<dbReference type="AlphaFoldDB" id="A0A7U3Q503"/>